<keyword evidence="1" id="KW-0472">Membrane</keyword>
<keyword evidence="1" id="KW-1133">Transmembrane helix</keyword>
<feature type="transmembrane region" description="Helical" evidence="1">
    <location>
        <begin position="70"/>
        <end position="103"/>
    </location>
</feature>
<proteinExistence type="predicted"/>
<sequence>MNLLDLGMYDELLKYGFSNIISYVKNEWVWGLLVTFLSAMGLSSKFIFFTFIPFLIYFVLARILIFKTNIFYCVFLIHPLLILFNFSQLRLALAIALFFYAYYFFKNNILIFSILVLSCLLMHTSMLLFISVFYFINVLLNKISEINIKLLLLVLLGFVLAFLTGPLISVVLGAIGDNRRSEIYSSNEWNSSYLSSVYWLTLLIIFLIDVYKKKVISFEVATSIVFISLVVISPFFTGGYPYRFLTAVLVLVIIAASQLSLKNRLLAILLLMISFIQQSILIMHWI</sequence>
<dbReference type="InterPro" id="IPR049458">
    <property type="entry name" value="EpsG-like"/>
</dbReference>
<dbReference type="Proteomes" id="UP000242765">
    <property type="component" value="Unassembled WGS sequence"/>
</dbReference>
<accession>A0A1Y3CBV1</accession>
<evidence type="ECO:0008006" key="4">
    <source>
        <dbReference type="Google" id="ProtNLM"/>
    </source>
</evidence>
<feature type="transmembrane region" description="Helical" evidence="1">
    <location>
        <begin position="109"/>
        <end position="136"/>
    </location>
</feature>
<organism evidence="2 3">
    <name type="scientific">Acinetobacter silvestris</name>
    <dbReference type="NCBI Taxonomy" id="1977882"/>
    <lineage>
        <taxon>Bacteria</taxon>
        <taxon>Pseudomonadati</taxon>
        <taxon>Pseudomonadota</taxon>
        <taxon>Gammaproteobacteria</taxon>
        <taxon>Moraxellales</taxon>
        <taxon>Moraxellaceae</taxon>
        <taxon>Acinetobacter</taxon>
    </lineage>
</organism>
<evidence type="ECO:0000256" key="1">
    <source>
        <dbReference type="SAM" id="Phobius"/>
    </source>
</evidence>
<feature type="transmembrane region" description="Helical" evidence="1">
    <location>
        <begin position="148"/>
        <end position="172"/>
    </location>
</feature>
<dbReference type="EMBL" id="NEGB01000008">
    <property type="protein sequence ID" value="OTG63836.1"/>
    <property type="molecule type" value="Genomic_DNA"/>
</dbReference>
<feature type="transmembrane region" description="Helical" evidence="1">
    <location>
        <begin position="28"/>
        <end position="58"/>
    </location>
</feature>
<dbReference type="STRING" id="1977882.B9T28_12660"/>
<dbReference type="Pfam" id="PF14897">
    <property type="entry name" value="EpsG"/>
    <property type="match status" value="1"/>
</dbReference>
<keyword evidence="1" id="KW-0812">Transmembrane</keyword>
<evidence type="ECO:0000313" key="3">
    <source>
        <dbReference type="Proteomes" id="UP000242765"/>
    </source>
</evidence>
<name>A0A1Y3CBV1_9GAMM</name>
<protein>
    <recommendedName>
        <fullName evidence="4">Wzy</fullName>
    </recommendedName>
</protein>
<feature type="transmembrane region" description="Helical" evidence="1">
    <location>
        <begin position="192"/>
        <end position="211"/>
    </location>
</feature>
<feature type="transmembrane region" description="Helical" evidence="1">
    <location>
        <begin position="266"/>
        <end position="285"/>
    </location>
</feature>
<reference evidence="2 3" key="1">
    <citation type="submission" date="2017-04" db="EMBL/GenBank/DDBJ databases">
        <title>High diversity of culturable Acinetobacter species in natural soil and water ecosystems.</title>
        <authorList>
            <person name="Nemec A."/>
            <person name="Radolfova-Krizova L."/>
        </authorList>
    </citation>
    <scope>NUCLEOTIDE SEQUENCE [LARGE SCALE GENOMIC DNA]</scope>
    <source>
        <strain evidence="2 3">ANC 4999</strain>
    </source>
</reference>
<evidence type="ECO:0000313" key="2">
    <source>
        <dbReference type="EMBL" id="OTG63836.1"/>
    </source>
</evidence>
<gene>
    <name evidence="2" type="ORF">B9T28_12660</name>
</gene>
<keyword evidence="3" id="KW-1185">Reference proteome</keyword>
<dbReference type="AlphaFoldDB" id="A0A1Y3CBV1"/>
<comment type="caution">
    <text evidence="2">The sequence shown here is derived from an EMBL/GenBank/DDBJ whole genome shotgun (WGS) entry which is preliminary data.</text>
</comment>
<feature type="transmembrane region" description="Helical" evidence="1">
    <location>
        <begin position="242"/>
        <end position="259"/>
    </location>
</feature>
<feature type="transmembrane region" description="Helical" evidence="1">
    <location>
        <begin position="218"/>
        <end position="236"/>
    </location>
</feature>